<dbReference type="RefSeq" id="WP_075043679.1">
    <property type="nucleotide sequence ID" value="NZ_CP018743.1"/>
</dbReference>
<dbReference type="AlphaFoldDB" id="A0A1L5PIG4"/>
<dbReference type="EMBL" id="CP018743">
    <property type="protein sequence ID" value="APO80027.1"/>
    <property type="molecule type" value="Genomic_DNA"/>
</dbReference>
<reference evidence="2 3" key="1">
    <citation type="submission" date="2016-12" db="EMBL/GenBank/DDBJ databases">
        <title>Draft Genome Sequence of Mercury Resistant Pseudomonas DRA525.</title>
        <authorList>
            <person name="Drace K.M."/>
        </authorList>
    </citation>
    <scope>NUCLEOTIDE SEQUENCE [LARGE SCALE GENOMIC DNA]</scope>
    <source>
        <strain evidence="2 3">DRA525</strain>
    </source>
</reference>
<evidence type="ECO:0000313" key="3">
    <source>
        <dbReference type="Proteomes" id="UP000185146"/>
    </source>
</evidence>
<keyword evidence="1" id="KW-0472">Membrane</keyword>
<organism evidence="2 3">
    <name type="scientific">Pseudomonas putida</name>
    <name type="common">Arthrobacter siderocapsulatus</name>
    <dbReference type="NCBI Taxonomy" id="303"/>
    <lineage>
        <taxon>Bacteria</taxon>
        <taxon>Pseudomonadati</taxon>
        <taxon>Pseudomonadota</taxon>
        <taxon>Gammaproteobacteria</taxon>
        <taxon>Pseudomonadales</taxon>
        <taxon>Pseudomonadaceae</taxon>
        <taxon>Pseudomonas</taxon>
    </lineage>
</organism>
<sequence length="192" mass="21441">MGTIVDYVVYVVASQESWLTEAGTLLSAVAAFASVIVATLALRFSHKQINMHELHNRLMATPHLSPWNRTDPTTRTYFFTIENNGLGPAIIREVKLWVDGELLDGEGPDLIIAAGKKMLGDIPHEQSAELFVVGEFIPPGRKFNVSTVVLHDQDPQPVMAMSKARVRMIVRYDSILGDAYVYDSDKWREKQG</sequence>
<feature type="transmembrane region" description="Helical" evidence="1">
    <location>
        <begin position="22"/>
        <end position="42"/>
    </location>
</feature>
<evidence type="ECO:0000256" key="1">
    <source>
        <dbReference type="SAM" id="Phobius"/>
    </source>
</evidence>
<proteinExistence type="predicted"/>
<dbReference type="Proteomes" id="UP000185146">
    <property type="component" value="Chromosome"/>
</dbReference>
<protein>
    <submittedName>
        <fullName evidence="2">Uncharacterized protein</fullName>
    </submittedName>
</protein>
<keyword evidence="1" id="KW-0812">Transmembrane</keyword>
<gene>
    <name evidence="2" type="ORF">BL240_00340</name>
</gene>
<evidence type="ECO:0000313" key="2">
    <source>
        <dbReference type="EMBL" id="APO80027.1"/>
    </source>
</evidence>
<keyword evidence="1" id="KW-1133">Transmembrane helix</keyword>
<accession>A0A1L5PIG4</accession>
<name>A0A1L5PIG4_PSEPU</name>